<evidence type="ECO:0000256" key="2">
    <source>
        <dbReference type="ARBA" id="ARBA00023315"/>
    </source>
</evidence>
<dbReference type="InterPro" id="IPR016181">
    <property type="entry name" value="Acyl_CoA_acyltransferase"/>
</dbReference>
<sequence>MEQTTPVLRPARYPADVDDLAALNIEYLTWATGRLLEEFGVVMAVPDAQASAASVRAFDREGARYLVVENEGVLVGMGALRTLEPGVVEIKRMYLRPELRGLHLGSALLDRLLAEAVDGLGAHTLRLDSCRFMHGAQRLYASRGFTERDPYEGTEIPAQMRENWRFFEKPVPVRA</sequence>
<dbReference type="InterPro" id="IPR050832">
    <property type="entry name" value="Bact_Acetyltransf"/>
</dbReference>
<dbReference type="PROSITE" id="PS51186">
    <property type="entry name" value="GNAT"/>
    <property type="match status" value="1"/>
</dbReference>
<dbReference type="SUPFAM" id="SSF55729">
    <property type="entry name" value="Acyl-CoA N-acyltransferases (Nat)"/>
    <property type="match status" value="1"/>
</dbReference>
<dbReference type="PANTHER" id="PTHR43877:SF2">
    <property type="entry name" value="AMINOALKYLPHOSPHONATE N-ACETYLTRANSFERASE-RELATED"/>
    <property type="match status" value="1"/>
</dbReference>
<dbReference type="CDD" id="cd04301">
    <property type="entry name" value="NAT_SF"/>
    <property type="match status" value="1"/>
</dbReference>
<evidence type="ECO:0000313" key="4">
    <source>
        <dbReference type="EMBL" id="MBT0769069.1"/>
    </source>
</evidence>
<reference evidence="4 5" key="1">
    <citation type="submission" date="2021-05" db="EMBL/GenBank/DDBJ databases">
        <title>Kineosporia and Streptomyces sp. nov. two new marine actinobacteria isolated from Coral.</title>
        <authorList>
            <person name="Buangrab K."/>
            <person name="Sutthacheep M."/>
            <person name="Yeemin T."/>
            <person name="Harunari E."/>
            <person name="Igarashi Y."/>
            <person name="Kanchanasin P."/>
            <person name="Tanasupawat S."/>
            <person name="Phongsopitanun W."/>
        </authorList>
    </citation>
    <scope>NUCLEOTIDE SEQUENCE [LARGE SCALE GENOMIC DNA]</scope>
    <source>
        <strain evidence="4 5">J2-2</strain>
    </source>
</reference>
<gene>
    <name evidence="4" type="ORF">KIH74_09040</name>
</gene>
<dbReference type="Pfam" id="PF00583">
    <property type="entry name" value="Acetyltransf_1"/>
    <property type="match status" value="1"/>
</dbReference>
<dbReference type="RefSeq" id="WP_214155359.1">
    <property type="nucleotide sequence ID" value="NZ_JAHBAY010000003.1"/>
</dbReference>
<dbReference type="PANTHER" id="PTHR43877">
    <property type="entry name" value="AMINOALKYLPHOSPHONATE N-ACETYLTRANSFERASE-RELATED-RELATED"/>
    <property type="match status" value="1"/>
</dbReference>
<proteinExistence type="predicted"/>
<evidence type="ECO:0000313" key="5">
    <source>
        <dbReference type="Proteomes" id="UP001197247"/>
    </source>
</evidence>
<accession>A0ABS5TDA2</accession>
<dbReference type="InterPro" id="IPR000182">
    <property type="entry name" value="GNAT_dom"/>
</dbReference>
<dbReference type="Gene3D" id="3.40.630.30">
    <property type="match status" value="1"/>
</dbReference>
<evidence type="ECO:0000259" key="3">
    <source>
        <dbReference type="PROSITE" id="PS51186"/>
    </source>
</evidence>
<keyword evidence="5" id="KW-1185">Reference proteome</keyword>
<dbReference type="Proteomes" id="UP001197247">
    <property type="component" value="Unassembled WGS sequence"/>
</dbReference>
<organism evidence="4 5">
    <name type="scientific">Kineosporia corallincola</name>
    <dbReference type="NCBI Taxonomy" id="2835133"/>
    <lineage>
        <taxon>Bacteria</taxon>
        <taxon>Bacillati</taxon>
        <taxon>Actinomycetota</taxon>
        <taxon>Actinomycetes</taxon>
        <taxon>Kineosporiales</taxon>
        <taxon>Kineosporiaceae</taxon>
        <taxon>Kineosporia</taxon>
    </lineage>
</organism>
<protein>
    <submittedName>
        <fullName evidence="4">GNAT family N-acetyltransferase</fullName>
    </submittedName>
</protein>
<name>A0ABS5TDA2_9ACTN</name>
<keyword evidence="1" id="KW-0808">Transferase</keyword>
<feature type="domain" description="N-acetyltransferase" evidence="3">
    <location>
        <begin position="6"/>
        <end position="165"/>
    </location>
</feature>
<comment type="caution">
    <text evidence="4">The sequence shown here is derived from an EMBL/GenBank/DDBJ whole genome shotgun (WGS) entry which is preliminary data.</text>
</comment>
<evidence type="ECO:0000256" key="1">
    <source>
        <dbReference type="ARBA" id="ARBA00022679"/>
    </source>
</evidence>
<keyword evidence="2" id="KW-0012">Acyltransferase</keyword>
<dbReference type="EMBL" id="JAHBAY010000003">
    <property type="protein sequence ID" value="MBT0769069.1"/>
    <property type="molecule type" value="Genomic_DNA"/>
</dbReference>